<dbReference type="CDD" id="cd00186">
    <property type="entry name" value="TOP1Ac"/>
    <property type="match status" value="1"/>
</dbReference>
<evidence type="ECO:0000256" key="6">
    <source>
        <dbReference type="ARBA" id="ARBA00022842"/>
    </source>
</evidence>
<dbReference type="InterPro" id="IPR013826">
    <property type="entry name" value="Topo_IA_cen_sub3"/>
</dbReference>
<feature type="site" description="Interaction with DNA" evidence="10">
    <location>
        <position position="31"/>
    </location>
</feature>
<dbReference type="PANTHER" id="PTHR42785:SF1">
    <property type="entry name" value="DNA TOPOISOMERASE"/>
    <property type="match status" value="1"/>
</dbReference>
<dbReference type="InterPro" id="IPR034149">
    <property type="entry name" value="TOPRIM_TopoI"/>
</dbReference>
<dbReference type="InterPro" id="IPR005733">
    <property type="entry name" value="TopoI_bac-type"/>
</dbReference>
<dbReference type="InterPro" id="IPR013824">
    <property type="entry name" value="Topo_IA_cen_sub1"/>
</dbReference>
<dbReference type="InterPro" id="IPR003601">
    <property type="entry name" value="Topo_IA_2"/>
</dbReference>
<dbReference type="GO" id="GO:0003677">
    <property type="term" value="F:DNA binding"/>
    <property type="evidence" value="ECO:0007669"/>
    <property type="project" value="UniProtKB-KW"/>
</dbReference>
<dbReference type="PRINTS" id="PR00417">
    <property type="entry name" value="PRTPISMRASEI"/>
</dbReference>
<evidence type="ECO:0000256" key="8">
    <source>
        <dbReference type="ARBA" id="ARBA00023125"/>
    </source>
</evidence>
<proteinExistence type="inferred from homology"/>
<dbReference type="SMART" id="SM00493">
    <property type="entry name" value="TOPRIM"/>
    <property type="match status" value="1"/>
</dbReference>
<dbReference type="CDD" id="cd03363">
    <property type="entry name" value="TOPRIM_TopoIA_TopoI"/>
    <property type="match status" value="1"/>
</dbReference>
<evidence type="ECO:0000313" key="13">
    <source>
        <dbReference type="EMBL" id="PJE58224.1"/>
    </source>
</evidence>
<accession>A0A2M8KE88</accession>
<dbReference type="GO" id="GO:0008270">
    <property type="term" value="F:zinc ion binding"/>
    <property type="evidence" value="ECO:0007669"/>
    <property type="project" value="UniProtKB-KW"/>
</dbReference>
<feature type="region of interest" description="Interaction with DNA" evidence="10">
    <location>
        <begin position="161"/>
        <end position="166"/>
    </location>
</feature>
<dbReference type="InterPro" id="IPR003602">
    <property type="entry name" value="Topo_IA_DNA-bd_dom"/>
</dbReference>
<protein>
    <recommendedName>
        <fullName evidence="10">DNA topoisomerase 1</fullName>
        <ecNumber evidence="10">5.6.2.1</ecNumber>
    </recommendedName>
    <alternativeName>
        <fullName evidence="10">DNA topoisomerase I</fullName>
    </alternativeName>
</protein>
<dbReference type="InterPro" id="IPR000380">
    <property type="entry name" value="Topo_IA"/>
</dbReference>
<comment type="similarity">
    <text evidence="2 10">Belongs to the type IA topoisomerase family.</text>
</comment>
<dbReference type="InterPro" id="IPR006171">
    <property type="entry name" value="TOPRIM_dom"/>
</dbReference>
<sequence>MKLIIVESPTKARTITKFLDKKYKILSSFGHVRDLPKSTIGVDVENNFLPKYITPVKAKKNLTLLKKTAEKADSIIMATDEDREGEAIAWHLATALKIEEKDTQRIVFHEITKDAILEALEKPRHLDMHLVNAQQARRVLDRLVGYNLSPFLWRKVARGLSAGRVQSVAVKLIVEREKEILAFKANEYWSISANLKKQQGEISEFTANLFKKDEQSLDKLEIKNSAQADEIVTDLEGAKYIVETINKKETIRRPLPPFATSTLQQYSSAKLRFSSKQTMRLAQQLYEGVELGNGQSTGLITYMRTDSLNISEQSIKEAKNYISKNVGADYSKERRFKTKSKGAQEAHEAVRPTMPAVSPDSIKQYLDAQQFKLYNLIWRRFMASQMADAILDTVAIDINAAGKNSKYIFRANGSQIKFPGWLNLYAGKVEEVILPKLSENEQLDLLKLIHEQHFTQPPARYSEATLIKVLEKEGIGRPSTYAPTLSTIQDRNYIFKNEQKKLQPTEIGTKVNEILSEHFPEIVDVKFTAKMEAEFDEVAEGKIEWTSVLNEFYNPFIKNLEKKQIVVADRKKVEETTNKICPKCGGAIVIKSGRFGRFYACSKFPDCRHTEAIVKSTKIPCPKCSQGELVERRMKKRKVFFGCNRYPDCDYATWGNPNSPNKEEENVSEEDIT</sequence>
<dbReference type="Gene3D" id="2.70.20.10">
    <property type="entry name" value="Topoisomerase I, domain 3"/>
    <property type="match status" value="1"/>
</dbReference>
<comment type="catalytic activity">
    <reaction evidence="1 10">
        <text>ATP-independent breakage of single-stranded DNA, followed by passage and rejoining.</text>
        <dbReference type="EC" id="5.6.2.1"/>
    </reaction>
</comment>
<evidence type="ECO:0000256" key="1">
    <source>
        <dbReference type="ARBA" id="ARBA00000213"/>
    </source>
</evidence>
<feature type="site" description="Interaction with DNA" evidence="10">
    <location>
        <position position="491"/>
    </location>
</feature>
<comment type="function">
    <text evidence="10">Releases the supercoiling and torsional tension of DNA, which is introduced during the DNA replication and transcription, by transiently cleaving and rejoining one strand of the DNA duplex. Introduces a single-strand break via transesterification at a target site in duplex DNA. The scissile phosphodiester is attacked by the catalytic tyrosine of the enzyme, resulting in the formation of a DNA-(5'-phosphotyrosyl)-enzyme intermediate and the expulsion of a 3'-OH DNA strand. The free DNA strand then undergoes passage around the unbroken strand, thus removing DNA supercoils. Finally, in the religation step, the DNA 3'-OH attacks the covalent intermediate to expel the active-site tyrosine and restore the DNA phosphodiester backbone.</text>
</comment>
<dbReference type="InterPro" id="IPR013497">
    <property type="entry name" value="Topo_IA_cen"/>
</dbReference>
<dbReference type="InterPro" id="IPR013825">
    <property type="entry name" value="Topo_IA_cen_sub2"/>
</dbReference>
<dbReference type="Proteomes" id="UP000231450">
    <property type="component" value="Unassembled WGS sequence"/>
</dbReference>
<dbReference type="GO" id="GO:0005694">
    <property type="term" value="C:chromosome"/>
    <property type="evidence" value="ECO:0007669"/>
    <property type="project" value="InterPro"/>
</dbReference>
<feature type="domain" description="Topo IA-type catalytic" evidence="12">
    <location>
        <begin position="127"/>
        <end position="560"/>
    </location>
</feature>
<dbReference type="AlphaFoldDB" id="A0A2M8KE88"/>
<keyword evidence="6" id="KW-0460">Magnesium</keyword>
<dbReference type="SUPFAM" id="SSF56712">
    <property type="entry name" value="Prokaryotic type I DNA topoisomerase"/>
    <property type="match status" value="1"/>
</dbReference>
<dbReference type="Gene3D" id="1.10.460.10">
    <property type="entry name" value="Topoisomerase I, domain 2"/>
    <property type="match status" value="1"/>
</dbReference>
<keyword evidence="7 10" id="KW-0799">Topoisomerase</keyword>
<evidence type="ECO:0000256" key="9">
    <source>
        <dbReference type="ARBA" id="ARBA00023235"/>
    </source>
</evidence>
<evidence type="ECO:0000313" key="14">
    <source>
        <dbReference type="Proteomes" id="UP000231450"/>
    </source>
</evidence>
<evidence type="ECO:0000259" key="11">
    <source>
        <dbReference type="PROSITE" id="PS50880"/>
    </source>
</evidence>
<dbReference type="EC" id="5.6.2.1" evidence="10"/>
<dbReference type="PROSITE" id="PS00396">
    <property type="entry name" value="TOPO_IA_1"/>
    <property type="match status" value="1"/>
</dbReference>
<evidence type="ECO:0000256" key="4">
    <source>
        <dbReference type="ARBA" id="ARBA00022771"/>
    </source>
</evidence>
<dbReference type="Pfam" id="PF01396">
    <property type="entry name" value="Zn_ribbon_Top1"/>
    <property type="match status" value="2"/>
</dbReference>
<feature type="site" description="Interaction with DNA" evidence="10">
    <location>
        <position position="146"/>
    </location>
</feature>
<evidence type="ECO:0000256" key="2">
    <source>
        <dbReference type="ARBA" id="ARBA00009446"/>
    </source>
</evidence>
<dbReference type="Gene3D" id="1.10.290.10">
    <property type="entry name" value="Topoisomerase I, domain 4"/>
    <property type="match status" value="1"/>
</dbReference>
<dbReference type="Gene3D" id="3.30.65.10">
    <property type="entry name" value="Bacterial Topoisomerase I, domain 1"/>
    <property type="match status" value="2"/>
</dbReference>
<dbReference type="SMART" id="SM00436">
    <property type="entry name" value="TOP1Bc"/>
    <property type="match status" value="1"/>
</dbReference>
<dbReference type="InterPro" id="IPR013498">
    <property type="entry name" value="Topo_IA_Znf"/>
</dbReference>
<dbReference type="Pfam" id="PF01131">
    <property type="entry name" value="Topoisom_bac"/>
    <property type="match status" value="1"/>
</dbReference>
<keyword evidence="9 10" id="KW-0413">Isomerase</keyword>
<feature type="site" description="Interaction with DNA" evidence="10">
    <location>
        <position position="138"/>
    </location>
</feature>
<dbReference type="Pfam" id="PF01751">
    <property type="entry name" value="Toprim"/>
    <property type="match status" value="1"/>
</dbReference>
<organism evidence="13 14">
    <name type="scientific">Candidatus Portnoybacteria bacterium CG10_big_fil_rev_8_21_14_0_10_36_7</name>
    <dbReference type="NCBI Taxonomy" id="1974812"/>
    <lineage>
        <taxon>Bacteria</taxon>
        <taxon>Candidatus Portnoyibacteriota</taxon>
    </lineage>
</organism>
<evidence type="ECO:0000256" key="10">
    <source>
        <dbReference type="HAMAP-Rule" id="MF_00952"/>
    </source>
</evidence>
<dbReference type="GO" id="GO:0006265">
    <property type="term" value="P:DNA topological change"/>
    <property type="evidence" value="ECO:0007669"/>
    <property type="project" value="UniProtKB-UniRule"/>
</dbReference>
<feature type="site" description="Interaction with DNA" evidence="10">
    <location>
        <position position="304"/>
    </location>
</feature>
<name>A0A2M8KE88_9BACT</name>
<evidence type="ECO:0000256" key="5">
    <source>
        <dbReference type="ARBA" id="ARBA00022833"/>
    </source>
</evidence>
<dbReference type="InterPro" id="IPR023406">
    <property type="entry name" value="Topo_IA_AS"/>
</dbReference>
<evidence type="ECO:0000259" key="12">
    <source>
        <dbReference type="PROSITE" id="PS52039"/>
    </source>
</evidence>
<feature type="site" description="Interaction with DNA" evidence="10">
    <location>
        <position position="137"/>
    </location>
</feature>
<dbReference type="SMART" id="SM00437">
    <property type="entry name" value="TOP1Ac"/>
    <property type="match status" value="1"/>
</dbReference>
<reference evidence="14" key="1">
    <citation type="submission" date="2017-09" db="EMBL/GenBank/DDBJ databases">
        <title>Depth-based differentiation of microbial function through sediment-hosted aquifers and enrichment of novel symbionts in the deep terrestrial subsurface.</title>
        <authorList>
            <person name="Probst A.J."/>
            <person name="Ladd B."/>
            <person name="Jarett J.K."/>
            <person name="Geller-Mcgrath D.E."/>
            <person name="Sieber C.M.K."/>
            <person name="Emerson J.B."/>
            <person name="Anantharaman K."/>
            <person name="Thomas B.C."/>
            <person name="Malmstrom R."/>
            <person name="Stieglmeier M."/>
            <person name="Klingl A."/>
            <person name="Woyke T."/>
            <person name="Ryan C.M."/>
            <person name="Banfield J.F."/>
        </authorList>
    </citation>
    <scope>NUCLEOTIDE SEQUENCE [LARGE SCALE GENOMIC DNA]</scope>
</reference>
<dbReference type="InterPro" id="IPR028612">
    <property type="entry name" value="Topoisom_1_IA"/>
</dbReference>
<feature type="site" description="Interaction with DNA" evidence="10">
    <location>
        <position position="153"/>
    </location>
</feature>
<dbReference type="EMBL" id="PFDW01000042">
    <property type="protein sequence ID" value="PJE58224.1"/>
    <property type="molecule type" value="Genomic_DNA"/>
</dbReference>
<dbReference type="GO" id="GO:0003917">
    <property type="term" value="F:DNA topoisomerase type I (single strand cut, ATP-independent) activity"/>
    <property type="evidence" value="ECO:0007669"/>
    <property type="project" value="UniProtKB-UniRule"/>
</dbReference>
<dbReference type="HAMAP" id="MF_00952">
    <property type="entry name" value="Topoisom_1_prok"/>
    <property type="match status" value="1"/>
</dbReference>
<keyword evidence="8 10" id="KW-0238">DNA-binding</keyword>
<evidence type="ECO:0000256" key="3">
    <source>
        <dbReference type="ARBA" id="ARBA00022723"/>
    </source>
</evidence>
<dbReference type="PROSITE" id="PS52039">
    <property type="entry name" value="TOPO_IA_2"/>
    <property type="match status" value="1"/>
</dbReference>
<keyword evidence="3" id="KW-0479">Metal-binding</keyword>
<comment type="caution">
    <text evidence="13">The sequence shown here is derived from an EMBL/GenBank/DDBJ whole genome shotgun (WGS) entry which is preliminary data.</text>
</comment>
<keyword evidence="5" id="KW-0862">Zinc</keyword>
<comment type="subunit">
    <text evidence="10">Monomer.</text>
</comment>
<dbReference type="Gene3D" id="3.40.50.140">
    <property type="match status" value="1"/>
</dbReference>
<feature type="domain" description="Toprim" evidence="11">
    <location>
        <begin position="1"/>
        <end position="111"/>
    </location>
</feature>
<dbReference type="NCBIfam" id="TIGR01051">
    <property type="entry name" value="topA_bact"/>
    <property type="match status" value="1"/>
</dbReference>
<feature type="active site" description="O-(5'-phospho-DNA)-tyrosine intermediate" evidence="10">
    <location>
        <position position="302"/>
    </location>
</feature>
<evidence type="ECO:0000256" key="7">
    <source>
        <dbReference type="ARBA" id="ARBA00023029"/>
    </source>
</evidence>
<feature type="site" description="Interaction with DNA" evidence="10">
    <location>
        <position position="141"/>
    </location>
</feature>
<gene>
    <name evidence="10" type="primary">topA</name>
    <name evidence="13" type="ORF">COU81_01855</name>
</gene>
<dbReference type="InterPro" id="IPR023405">
    <property type="entry name" value="Topo_IA_core_domain"/>
</dbReference>
<dbReference type="PROSITE" id="PS50880">
    <property type="entry name" value="TOPRIM"/>
    <property type="match status" value="1"/>
</dbReference>
<keyword evidence="4" id="KW-0863">Zinc-finger</keyword>
<dbReference type="PANTHER" id="PTHR42785">
    <property type="entry name" value="DNA TOPOISOMERASE, TYPE IA, CORE"/>
    <property type="match status" value="1"/>
</dbReference>
<dbReference type="SUPFAM" id="SSF57783">
    <property type="entry name" value="Zinc beta-ribbon"/>
    <property type="match status" value="1"/>
</dbReference>